<evidence type="ECO:0000313" key="3">
    <source>
        <dbReference type="Proteomes" id="UP000321051"/>
    </source>
</evidence>
<keyword evidence="1" id="KW-1133">Transmembrane helix</keyword>
<feature type="transmembrane region" description="Helical" evidence="1">
    <location>
        <begin position="140"/>
        <end position="167"/>
    </location>
</feature>
<evidence type="ECO:0000256" key="1">
    <source>
        <dbReference type="SAM" id="Phobius"/>
    </source>
</evidence>
<protein>
    <submittedName>
        <fullName evidence="2">Uncharacterized protein</fullName>
    </submittedName>
</protein>
<dbReference type="RefSeq" id="WP_094908142.1">
    <property type="nucleotide sequence ID" value="NZ_BJUN01000009.1"/>
</dbReference>
<dbReference type="OrthoDB" id="2781328at2"/>
<sequence length="553" mass="60605">MIKTLWYYQKTTMRHQYEALPSGRKVLYITLIALALFIMIPFGLGAAAAGNVFSPESLRAVIVYLMLSTLAVITFVTMPRTFQLLFGSKDIEFLFTLPVPSRHLFAMQFFTGWAGFPLLSFLLLTGLSIIIGAVSGAHVLFYPAATLLFFGLSVLGAGLSFLLNLFLVYILPAHRAQQLTTIISFISAALFILASQTPNIVMQNDSTSLTIEEAPEWLPTQPVAAALFASFQGEGSGVVYTAACLGALAVASLGVLWFAEKHYMSSWQRATEPVKNKIKSTRPGEARSVPYAIAFKEWRAVQRNPKEWTTCFTFALILILMFINFFSSGSALASPWANPASAWSSVHVMLGPAILLGLQQFAAAAFGREGESRWMLRVLPVTPRQIVLGKFLAHWIMTGMTLAGLELLAFLVFGWNIILFFAGLVLTLSLTAVAAASGIWAGASGGTYDEKNPQKRVRFDTGVISFFLNMLYLLLFFIPAWMLLSAGLSLQAKWSGPEPAFLPLWNTAPWQWITLLGAGGILSASGLALLLVYLHLRHGTKELTERGVDYLDA</sequence>
<gene>
    <name evidence="2" type="ORF">MHA01_18360</name>
</gene>
<dbReference type="Pfam" id="PF16949">
    <property type="entry name" value="ABC_tran_2"/>
    <property type="match status" value="1"/>
</dbReference>
<feature type="transmembrane region" description="Helical" evidence="1">
    <location>
        <begin position="237"/>
        <end position="259"/>
    </location>
</feature>
<feature type="transmembrane region" description="Helical" evidence="1">
    <location>
        <begin position="346"/>
        <end position="366"/>
    </location>
</feature>
<organism evidence="2 3">
    <name type="scientific">Marinococcus halophilus</name>
    <dbReference type="NCBI Taxonomy" id="1371"/>
    <lineage>
        <taxon>Bacteria</taxon>
        <taxon>Bacillati</taxon>
        <taxon>Bacillota</taxon>
        <taxon>Bacilli</taxon>
        <taxon>Bacillales</taxon>
        <taxon>Bacillaceae</taxon>
        <taxon>Marinococcus</taxon>
    </lineage>
</organism>
<feature type="transmembrane region" description="Helical" evidence="1">
    <location>
        <begin position="308"/>
        <end position="326"/>
    </location>
</feature>
<feature type="transmembrane region" description="Helical" evidence="1">
    <location>
        <begin position="417"/>
        <end position="442"/>
    </location>
</feature>
<dbReference type="AlphaFoldDB" id="A0A510Y8B1"/>
<feature type="transmembrane region" description="Helical" evidence="1">
    <location>
        <begin position="26"/>
        <end position="49"/>
    </location>
</feature>
<accession>A0A510Y8B1</accession>
<dbReference type="InterPro" id="IPR031599">
    <property type="entry name" value="ABC_tran_2"/>
</dbReference>
<reference evidence="2 3" key="1">
    <citation type="submission" date="2019-07" db="EMBL/GenBank/DDBJ databases">
        <title>Whole genome shotgun sequence of Marinococcus halophilus NBRC 102359.</title>
        <authorList>
            <person name="Hosoyama A."/>
            <person name="Uohara A."/>
            <person name="Ohji S."/>
            <person name="Ichikawa N."/>
        </authorList>
    </citation>
    <scope>NUCLEOTIDE SEQUENCE [LARGE SCALE GENOMIC DNA]</scope>
    <source>
        <strain evidence="2 3">NBRC 102359</strain>
    </source>
</reference>
<dbReference type="Proteomes" id="UP000321051">
    <property type="component" value="Unassembled WGS sequence"/>
</dbReference>
<evidence type="ECO:0000313" key="2">
    <source>
        <dbReference type="EMBL" id="GEK58931.1"/>
    </source>
</evidence>
<feature type="transmembrane region" description="Helical" evidence="1">
    <location>
        <begin position="179"/>
        <end position="197"/>
    </location>
</feature>
<keyword evidence="1" id="KW-0472">Membrane</keyword>
<dbReference type="EMBL" id="BJUN01000009">
    <property type="protein sequence ID" value="GEK58931.1"/>
    <property type="molecule type" value="Genomic_DNA"/>
</dbReference>
<comment type="caution">
    <text evidence="2">The sequence shown here is derived from an EMBL/GenBank/DDBJ whole genome shotgun (WGS) entry which is preliminary data.</text>
</comment>
<name>A0A510Y8B1_MARHA</name>
<feature type="transmembrane region" description="Helical" evidence="1">
    <location>
        <begin position="110"/>
        <end position="134"/>
    </location>
</feature>
<feature type="transmembrane region" description="Helical" evidence="1">
    <location>
        <begin position="463"/>
        <end position="490"/>
    </location>
</feature>
<dbReference type="STRING" id="1371.GCA_900166605_00216"/>
<proteinExistence type="predicted"/>
<keyword evidence="3" id="KW-1185">Reference proteome</keyword>
<feature type="transmembrane region" description="Helical" evidence="1">
    <location>
        <begin position="387"/>
        <end position="411"/>
    </location>
</feature>
<feature type="transmembrane region" description="Helical" evidence="1">
    <location>
        <begin position="61"/>
        <end position="79"/>
    </location>
</feature>
<keyword evidence="1" id="KW-0812">Transmembrane</keyword>
<feature type="transmembrane region" description="Helical" evidence="1">
    <location>
        <begin position="510"/>
        <end position="536"/>
    </location>
</feature>